<dbReference type="SUPFAM" id="SSF52009">
    <property type="entry name" value="Phosphohistidine domain"/>
    <property type="match status" value="1"/>
</dbReference>
<dbReference type="Proteomes" id="UP000270272">
    <property type="component" value="Chromosome"/>
</dbReference>
<evidence type="ECO:0000313" key="3">
    <source>
        <dbReference type="Proteomes" id="UP000270272"/>
    </source>
</evidence>
<reference evidence="2 3" key="1">
    <citation type="submission" date="2018-12" db="EMBL/GenBank/DDBJ databases">
        <authorList>
            <consortium name="Pathogen Informatics"/>
        </authorList>
    </citation>
    <scope>NUCLEOTIDE SEQUENCE [LARGE SCALE GENOMIC DNA]</scope>
    <source>
        <strain evidence="2 3">NCTC11075</strain>
    </source>
</reference>
<keyword evidence="2" id="KW-0808">Transferase</keyword>
<accession>A0A3S4JMM1</accession>
<dbReference type="PANTHER" id="PTHR38594:SF1">
    <property type="entry name" value="PEP-DEPENDENT DIHYDROXYACETONE KINASE, PHOSPHORYL DONOR SUBUNIT DHAM"/>
    <property type="match status" value="1"/>
</dbReference>
<feature type="domain" description="PEP-utilising enzyme mobile" evidence="1">
    <location>
        <begin position="2"/>
        <end position="65"/>
    </location>
</feature>
<dbReference type="InterPro" id="IPR036637">
    <property type="entry name" value="Phosphohistidine_dom_sf"/>
</dbReference>
<dbReference type="AlphaFoldDB" id="A0A3S4JMM1"/>
<dbReference type="PANTHER" id="PTHR38594">
    <property type="entry name" value="PEP-DEPENDENT DIHYDROXYACETONE KINASE, PHOSPHORYL DONOR SUBUNIT DHAM"/>
    <property type="match status" value="1"/>
</dbReference>
<name>A0A3S4JMM1_CITKO</name>
<dbReference type="EMBL" id="LR134204">
    <property type="protein sequence ID" value="VEB84557.1"/>
    <property type="molecule type" value="Genomic_DNA"/>
</dbReference>
<dbReference type="Gene3D" id="3.50.30.10">
    <property type="entry name" value="Phosphohistidine domain"/>
    <property type="match status" value="1"/>
</dbReference>
<dbReference type="InterPro" id="IPR039643">
    <property type="entry name" value="DhaM"/>
</dbReference>
<dbReference type="GO" id="GO:0047324">
    <property type="term" value="F:phosphoenolpyruvate-glycerone phosphotransferase activity"/>
    <property type="evidence" value="ECO:0007669"/>
    <property type="project" value="InterPro"/>
</dbReference>
<evidence type="ECO:0000259" key="1">
    <source>
        <dbReference type="Pfam" id="PF00391"/>
    </source>
</evidence>
<dbReference type="GO" id="GO:0019563">
    <property type="term" value="P:glycerol catabolic process"/>
    <property type="evidence" value="ECO:0007669"/>
    <property type="project" value="InterPro"/>
</dbReference>
<proteinExistence type="predicted"/>
<keyword evidence="2" id="KW-0418">Kinase</keyword>
<organism evidence="2 3">
    <name type="scientific">Citrobacter koseri</name>
    <name type="common">Citrobacter diversus</name>
    <dbReference type="NCBI Taxonomy" id="545"/>
    <lineage>
        <taxon>Bacteria</taxon>
        <taxon>Pseudomonadati</taxon>
        <taxon>Pseudomonadota</taxon>
        <taxon>Gammaproteobacteria</taxon>
        <taxon>Enterobacterales</taxon>
        <taxon>Enterobacteriaceae</taxon>
        <taxon>Citrobacter</taxon>
    </lineage>
</organism>
<protein>
    <submittedName>
        <fullName evidence="2">Dihydroxyacetone kinase subunit M</fullName>
    </submittedName>
</protein>
<dbReference type="InterPro" id="IPR008279">
    <property type="entry name" value="PEP-util_enz_mobile_dom"/>
</dbReference>
<sequence>MAAENIFPSTVLQFDPQTVKGICLSAGSNESHSAIIAREMGIGWLCQQGEAVYALSTGESITLDLAAQRILFSD</sequence>
<dbReference type="Pfam" id="PF00391">
    <property type="entry name" value="PEP-utilizers"/>
    <property type="match status" value="1"/>
</dbReference>
<gene>
    <name evidence="2" type="primary">dhaM_2</name>
    <name evidence="2" type="ORF">NCTC11075_00469</name>
</gene>
<evidence type="ECO:0000313" key="2">
    <source>
        <dbReference type="EMBL" id="VEB84557.1"/>
    </source>
</evidence>